<dbReference type="InterPro" id="IPR009014">
    <property type="entry name" value="Transketo_C/PFOR_II"/>
</dbReference>
<gene>
    <name evidence="9" type="ORF">MC7420_8221</name>
</gene>
<dbReference type="InterPro" id="IPR020826">
    <property type="entry name" value="Transketolase_BS"/>
</dbReference>
<comment type="cofactor">
    <cofactor evidence="2">
        <name>thiamine diphosphate</name>
        <dbReference type="ChEBI" id="CHEBI:58937"/>
    </cofactor>
</comment>
<organism evidence="9 10">
    <name type="scientific">Coleofasciculus chthonoplastes PCC 7420</name>
    <dbReference type="NCBI Taxonomy" id="118168"/>
    <lineage>
        <taxon>Bacteria</taxon>
        <taxon>Bacillati</taxon>
        <taxon>Cyanobacteriota</taxon>
        <taxon>Cyanophyceae</taxon>
        <taxon>Coleofasciculales</taxon>
        <taxon>Coleofasciculaceae</taxon>
        <taxon>Coleofasciculus</taxon>
    </lineage>
</organism>
<dbReference type="PANTHER" id="PTHR43195:SF1">
    <property type="entry name" value="FI06132P-RELATED"/>
    <property type="match status" value="1"/>
</dbReference>
<name>B4W4F0_9CYAN</name>
<evidence type="ECO:0000256" key="1">
    <source>
        <dbReference type="ARBA" id="ARBA00001913"/>
    </source>
</evidence>
<evidence type="ECO:0000256" key="7">
    <source>
        <dbReference type="ARBA" id="ARBA00023052"/>
    </source>
</evidence>
<dbReference type="STRING" id="118168.MC7420_8221"/>
<comment type="similarity">
    <text evidence="3">Belongs to the transketolase family.</text>
</comment>
<dbReference type="CDD" id="cd07033">
    <property type="entry name" value="TPP_PYR_DXS_TK_like"/>
    <property type="match status" value="1"/>
</dbReference>
<dbReference type="Gene3D" id="3.40.50.920">
    <property type="match status" value="1"/>
</dbReference>
<comment type="subunit">
    <text evidence="4">Homodimer.</text>
</comment>
<reference evidence="9 10" key="1">
    <citation type="submission" date="2008-07" db="EMBL/GenBank/DDBJ databases">
        <authorList>
            <person name="Tandeau de Marsac N."/>
            <person name="Ferriera S."/>
            <person name="Johnson J."/>
            <person name="Kravitz S."/>
            <person name="Beeson K."/>
            <person name="Sutton G."/>
            <person name="Rogers Y.-H."/>
            <person name="Friedman R."/>
            <person name="Frazier M."/>
            <person name="Venter J.C."/>
        </authorList>
    </citation>
    <scope>NUCLEOTIDE SEQUENCE [LARGE SCALE GENOMIC DNA]</scope>
    <source>
        <strain evidence="9 10">PCC 7420</strain>
    </source>
</reference>
<dbReference type="Gene3D" id="3.40.50.970">
    <property type="match status" value="2"/>
</dbReference>
<evidence type="ECO:0000256" key="2">
    <source>
        <dbReference type="ARBA" id="ARBA00001964"/>
    </source>
</evidence>
<dbReference type="FunFam" id="3.40.50.970:FF:000129">
    <property type="entry name" value="Transketolase"/>
    <property type="match status" value="1"/>
</dbReference>
<dbReference type="AlphaFoldDB" id="B4W4F0"/>
<evidence type="ECO:0000313" key="10">
    <source>
        <dbReference type="Proteomes" id="UP000003835"/>
    </source>
</evidence>
<dbReference type="SUPFAM" id="SSF52518">
    <property type="entry name" value="Thiamin diphosphate-binding fold (THDP-binding)"/>
    <property type="match status" value="2"/>
</dbReference>
<evidence type="ECO:0000256" key="6">
    <source>
        <dbReference type="ARBA" id="ARBA00022837"/>
    </source>
</evidence>
<dbReference type="InterPro" id="IPR051424">
    <property type="entry name" value="Transketolase-like"/>
</dbReference>
<dbReference type="Pfam" id="PF02779">
    <property type="entry name" value="Transket_pyr"/>
    <property type="match status" value="1"/>
</dbReference>
<evidence type="ECO:0000256" key="5">
    <source>
        <dbReference type="ARBA" id="ARBA00022679"/>
    </source>
</evidence>
<dbReference type="PANTHER" id="PTHR43195">
    <property type="entry name" value="TRANSKETOLASE"/>
    <property type="match status" value="1"/>
</dbReference>
<dbReference type="SUPFAM" id="SSF52922">
    <property type="entry name" value="TK C-terminal domain-like"/>
    <property type="match status" value="1"/>
</dbReference>
<dbReference type="InterPro" id="IPR029061">
    <property type="entry name" value="THDP-binding"/>
</dbReference>
<dbReference type="InterPro" id="IPR005475">
    <property type="entry name" value="Transketolase-like_Pyr-bd"/>
</dbReference>
<accession>B4W4F0</accession>
<keyword evidence="10" id="KW-1185">Reference proteome</keyword>
<evidence type="ECO:0000256" key="3">
    <source>
        <dbReference type="ARBA" id="ARBA00007131"/>
    </source>
</evidence>
<dbReference type="EMBL" id="DS989878">
    <property type="protein sequence ID" value="EDX70970.1"/>
    <property type="molecule type" value="Genomic_DNA"/>
</dbReference>
<dbReference type="eggNOG" id="COG0021">
    <property type="taxonomic scope" value="Bacteria"/>
</dbReference>
<keyword evidence="6" id="KW-0106">Calcium</keyword>
<dbReference type="PROSITE" id="PS00802">
    <property type="entry name" value="TRANSKETOLASE_2"/>
    <property type="match status" value="1"/>
</dbReference>
<evidence type="ECO:0000259" key="8">
    <source>
        <dbReference type="SMART" id="SM00861"/>
    </source>
</evidence>
<dbReference type="GO" id="GO:0030976">
    <property type="term" value="F:thiamine pyrophosphate binding"/>
    <property type="evidence" value="ECO:0007669"/>
    <property type="project" value="TreeGrafter"/>
</dbReference>
<dbReference type="SMART" id="SM00861">
    <property type="entry name" value="Transket_pyr"/>
    <property type="match status" value="1"/>
</dbReference>
<dbReference type="HOGENOM" id="CLU_825654_0_0_3"/>
<dbReference type="Proteomes" id="UP000003835">
    <property type="component" value="Unassembled WGS sequence"/>
</dbReference>
<proteinExistence type="inferred from homology"/>
<keyword evidence="7" id="KW-0786">Thiamine pyrophosphate</keyword>
<dbReference type="GO" id="GO:0004802">
    <property type="term" value="F:transketolase activity"/>
    <property type="evidence" value="ECO:0007669"/>
    <property type="project" value="TreeGrafter"/>
</dbReference>
<protein>
    <submittedName>
        <fullName evidence="9">Transketolase, pyridine binding domain protein</fullName>
    </submittedName>
</protein>
<comment type="cofactor">
    <cofactor evidence="1">
        <name>Ca(2+)</name>
        <dbReference type="ChEBI" id="CHEBI:29108"/>
    </cofactor>
</comment>
<keyword evidence="5" id="KW-0808">Transferase</keyword>
<evidence type="ECO:0000313" key="9">
    <source>
        <dbReference type="EMBL" id="EDX70970.1"/>
    </source>
</evidence>
<sequence>MVIIARTVKGKGASVVENQSGWHGKNLDEEKAKAAIEELGGQRNIQISVQKPEDAGEPATIGETQPLELPSYDEGEKVATRTAYGKALAAIGASRSDVVALDGEVSNSTRAKFFAKTHSDRFFEMFIAEQQMVGAAMGLQARHYKPFVSSFGAFLSRAYDFVRMAAISRANIKLSGSHAGISIGQDGPSQMALEDLASMRAVWSSTVLYPCDGNQTAQLVSQMVDRDGIVYLRTTRMKTPVIYEKEEEFPIGGSKVIRSSDRDQVTVIGAGVTLHEALKAYDRLKQEGVFIYDQVSKQATEINFTKLYACLNRNQRAKVVNFYRPLKGKIALHCPR</sequence>
<evidence type="ECO:0000256" key="4">
    <source>
        <dbReference type="ARBA" id="ARBA00011738"/>
    </source>
</evidence>
<feature type="domain" description="Transketolase-like pyrimidine-binding" evidence="8">
    <location>
        <begin position="78"/>
        <end position="241"/>
    </location>
</feature>